<keyword evidence="4" id="KW-0456">Lyase</keyword>
<dbReference type="InterPro" id="IPR011057">
    <property type="entry name" value="Mss4-like_sf"/>
</dbReference>
<dbReference type="Gene3D" id="3.90.1590.10">
    <property type="entry name" value="glutathione-dependent formaldehyde- activating enzyme (gfa)"/>
    <property type="match status" value="2"/>
</dbReference>
<proteinExistence type="inferred from homology"/>
<keyword evidence="3" id="KW-0862">Zinc</keyword>
<dbReference type="InterPro" id="IPR006913">
    <property type="entry name" value="CENP-V/GFA"/>
</dbReference>
<dbReference type="HOGENOM" id="CLU_038839_2_0_1"/>
<dbReference type="InParanoid" id="G2QAD9"/>
<dbReference type="PANTHER" id="PTHR33337:SF31">
    <property type="entry name" value="DUF636 DOMAIN PROTEIN (AFU_ORTHOLOGUE AFUA_2G12650)"/>
    <property type="match status" value="1"/>
</dbReference>
<dbReference type="Proteomes" id="UP000007322">
    <property type="component" value="Chromosome 2"/>
</dbReference>
<dbReference type="GO" id="GO:0046872">
    <property type="term" value="F:metal ion binding"/>
    <property type="evidence" value="ECO:0007669"/>
    <property type="project" value="UniProtKB-KW"/>
</dbReference>
<accession>G2QAD9</accession>
<dbReference type="eggNOG" id="ENOG502S13F">
    <property type="taxonomic scope" value="Eukaryota"/>
</dbReference>
<dbReference type="OMA" id="FYTVDDR"/>
<gene>
    <name evidence="6" type="ORF">MYCTH_2301864</name>
</gene>
<dbReference type="KEGG" id="mtm:MYCTH_2301864"/>
<evidence type="ECO:0000256" key="3">
    <source>
        <dbReference type="ARBA" id="ARBA00022833"/>
    </source>
</evidence>
<evidence type="ECO:0000313" key="7">
    <source>
        <dbReference type="Proteomes" id="UP000007322"/>
    </source>
</evidence>
<dbReference type="SUPFAM" id="SSF51316">
    <property type="entry name" value="Mss4-like"/>
    <property type="match status" value="2"/>
</dbReference>
<dbReference type="EMBL" id="CP003003">
    <property type="protein sequence ID" value="AEO56689.1"/>
    <property type="molecule type" value="Genomic_DNA"/>
</dbReference>
<evidence type="ECO:0000259" key="5">
    <source>
        <dbReference type="PROSITE" id="PS51891"/>
    </source>
</evidence>
<dbReference type="PANTHER" id="PTHR33337">
    <property type="entry name" value="GFA DOMAIN-CONTAINING PROTEIN"/>
    <property type="match status" value="1"/>
</dbReference>
<keyword evidence="7" id="KW-1185">Reference proteome</keyword>
<protein>
    <recommendedName>
        <fullName evidence="5">CENP-V/GFA domain-containing protein</fullName>
    </recommendedName>
</protein>
<sequence>MAATITLRAQCLCRAQTFTATVPVSSLPLKGSSCHCTSCRHVTGALRSSDAEWPGPTGDIVAAAAAAAAAASADASGAGDDGEGPAAVLRRYAHSPRFNVLFCGRCGSGMFFEEWQSPPPEEARSAPERATYLVLTGVLSAEEAGPDDDGGGTAGSVVPPLVRFEDHIFVGDTVDGGAACWLRGMNGEGEPVTRIWLGGRNKSEEVPPGRSWPAVENLPRYEVDLKAAAEGDKGDVVPIRCHCRGVDLVLRAGEAQGEFAEKQARGEELPFFVDPVTHKFLGSLDGCDSCRIASGSEVYNWTFALLKHISFAGASSSSHAGFPEDTAQLWAAVSKRDGGGSRDPRFGTIAAYASSPDVQRYFCGRCSATSFYATDARPEMVDVAVGLLDSPDGARAESAISWSFVKKMAWRQDMMGTWREGMLRAVEKEMEEWRIERKYPKSWRRVAQEQQEGMSN</sequence>
<name>G2QAD9_THET4</name>
<dbReference type="GO" id="GO:0016846">
    <property type="term" value="F:carbon-sulfur lyase activity"/>
    <property type="evidence" value="ECO:0007669"/>
    <property type="project" value="InterPro"/>
</dbReference>
<keyword evidence="2" id="KW-0479">Metal-binding</keyword>
<organism evidence="6 7">
    <name type="scientific">Thermothelomyces thermophilus (strain ATCC 42464 / BCRC 31852 / DSM 1799)</name>
    <name type="common">Sporotrichum thermophile</name>
    <dbReference type="NCBI Taxonomy" id="573729"/>
    <lineage>
        <taxon>Eukaryota</taxon>
        <taxon>Fungi</taxon>
        <taxon>Dikarya</taxon>
        <taxon>Ascomycota</taxon>
        <taxon>Pezizomycotina</taxon>
        <taxon>Sordariomycetes</taxon>
        <taxon>Sordariomycetidae</taxon>
        <taxon>Sordariales</taxon>
        <taxon>Chaetomiaceae</taxon>
        <taxon>Thermothelomyces</taxon>
    </lineage>
</organism>
<dbReference type="AlphaFoldDB" id="G2QAD9"/>
<feature type="domain" description="CENP-V/GFA" evidence="5">
    <location>
        <begin position="7"/>
        <end position="148"/>
    </location>
</feature>
<evidence type="ECO:0000256" key="1">
    <source>
        <dbReference type="ARBA" id="ARBA00005495"/>
    </source>
</evidence>
<dbReference type="GeneID" id="11510739"/>
<dbReference type="VEuPathDB" id="FungiDB:MYCTH_2301864"/>
<reference evidence="6 7" key="1">
    <citation type="journal article" date="2011" name="Nat. Biotechnol.">
        <title>Comparative genomic analysis of the thermophilic biomass-degrading fungi Myceliophthora thermophila and Thielavia terrestris.</title>
        <authorList>
            <person name="Berka R.M."/>
            <person name="Grigoriev I.V."/>
            <person name="Otillar R."/>
            <person name="Salamov A."/>
            <person name="Grimwood J."/>
            <person name="Reid I."/>
            <person name="Ishmael N."/>
            <person name="John T."/>
            <person name="Darmond C."/>
            <person name="Moisan M.-C."/>
            <person name="Henrissat B."/>
            <person name="Coutinho P.M."/>
            <person name="Lombard V."/>
            <person name="Natvig D.O."/>
            <person name="Lindquist E."/>
            <person name="Schmutz J."/>
            <person name="Lucas S."/>
            <person name="Harris P."/>
            <person name="Powlowski J."/>
            <person name="Bellemare A."/>
            <person name="Taylor D."/>
            <person name="Butler G."/>
            <person name="de Vries R.P."/>
            <person name="Allijn I.E."/>
            <person name="van den Brink J."/>
            <person name="Ushinsky S."/>
            <person name="Storms R."/>
            <person name="Powell A.J."/>
            <person name="Paulsen I.T."/>
            <person name="Elbourne L.D.H."/>
            <person name="Baker S.E."/>
            <person name="Magnuson J."/>
            <person name="LaBoissiere S."/>
            <person name="Clutterbuck A.J."/>
            <person name="Martinez D."/>
            <person name="Wogulis M."/>
            <person name="de Leon A.L."/>
            <person name="Rey M.W."/>
            <person name="Tsang A."/>
        </authorList>
    </citation>
    <scope>NUCLEOTIDE SEQUENCE [LARGE SCALE GENOMIC DNA]</scope>
    <source>
        <strain evidence="7">ATCC 42464 / BCRC 31852 / DSM 1799</strain>
    </source>
</reference>
<dbReference type="RefSeq" id="XP_003661934.1">
    <property type="nucleotide sequence ID" value="XM_003661886.1"/>
</dbReference>
<evidence type="ECO:0000313" key="6">
    <source>
        <dbReference type="EMBL" id="AEO56689.1"/>
    </source>
</evidence>
<evidence type="ECO:0000256" key="4">
    <source>
        <dbReference type="ARBA" id="ARBA00023239"/>
    </source>
</evidence>
<evidence type="ECO:0000256" key="2">
    <source>
        <dbReference type="ARBA" id="ARBA00022723"/>
    </source>
</evidence>
<dbReference type="OrthoDB" id="5422068at2759"/>
<comment type="similarity">
    <text evidence="1">Belongs to the Gfa family.</text>
</comment>
<dbReference type="PROSITE" id="PS51891">
    <property type="entry name" value="CENP_V_GFA"/>
    <property type="match status" value="1"/>
</dbReference>